<dbReference type="OrthoDB" id="7063246at2"/>
<dbReference type="Proteomes" id="UP000004853">
    <property type="component" value="Unassembled WGS sequence"/>
</dbReference>
<feature type="domain" description="SPOR" evidence="3">
    <location>
        <begin position="206"/>
        <end position="286"/>
    </location>
</feature>
<feature type="region of interest" description="Disordered" evidence="1">
    <location>
        <begin position="1"/>
        <end position="24"/>
    </location>
</feature>
<dbReference type="GO" id="GO:0032506">
    <property type="term" value="P:cytokinetic process"/>
    <property type="evidence" value="ECO:0007669"/>
    <property type="project" value="TreeGrafter"/>
</dbReference>
<dbReference type="InterPro" id="IPR052521">
    <property type="entry name" value="Cell_div_SPOR-domain"/>
</dbReference>
<dbReference type="PATRIC" id="fig|1003200.3.peg.4468"/>
<dbReference type="eggNOG" id="COG3147">
    <property type="taxonomic scope" value="Bacteria"/>
</dbReference>
<dbReference type="EMBL" id="AFRQ01000097">
    <property type="protein sequence ID" value="EGP44138.1"/>
    <property type="molecule type" value="Genomic_DNA"/>
</dbReference>
<dbReference type="GO" id="GO:0032153">
    <property type="term" value="C:cell division site"/>
    <property type="evidence" value="ECO:0007669"/>
    <property type="project" value="TreeGrafter"/>
</dbReference>
<evidence type="ECO:0000313" key="4">
    <source>
        <dbReference type="EMBL" id="EGP44138.1"/>
    </source>
</evidence>
<dbReference type="PROSITE" id="PS51724">
    <property type="entry name" value="SPOR"/>
    <property type="match status" value="1"/>
</dbReference>
<feature type="region of interest" description="Disordered" evidence="1">
    <location>
        <begin position="67"/>
        <end position="203"/>
    </location>
</feature>
<evidence type="ECO:0000313" key="5">
    <source>
        <dbReference type="Proteomes" id="UP000004853"/>
    </source>
</evidence>
<evidence type="ECO:0000256" key="1">
    <source>
        <dbReference type="SAM" id="MobiDB-lite"/>
    </source>
</evidence>
<evidence type="ECO:0000259" key="3">
    <source>
        <dbReference type="PROSITE" id="PS51724"/>
    </source>
</evidence>
<feature type="compositionally biased region" description="Basic and acidic residues" evidence="1">
    <location>
        <begin position="1"/>
        <end position="10"/>
    </location>
</feature>
<feature type="compositionally biased region" description="Pro residues" evidence="1">
    <location>
        <begin position="132"/>
        <end position="163"/>
    </location>
</feature>
<gene>
    <name evidence="4" type="ORF">AXXA_22535</name>
</gene>
<feature type="transmembrane region" description="Helical" evidence="2">
    <location>
        <begin position="38"/>
        <end position="56"/>
    </location>
</feature>
<name>F7T6C5_9BURK</name>
<keyword evidence="2" id="KW-0812">Transmembrane</keyword>
<keyword evidence="2" id="KW-0472">Membrane</keyword>
<evidence type="ECO:0000256" key="2">
    <source>
        <dbReference type="SAM" id="Phobius"/>
    </source>
</evidence>
<dbReference type="InterPro" id="IPR036680">
    <property type="entry name" value="SPOR-like_sf"/>
</dbReference>
<dbReference type="GO" id="GO:0030428">
    <property type="term" value="C:cell septum"/>
    <property type="evidence" value="ECO:0007669"/>
    <property type="project" value="TreeGrafter"/>
</dbReference>
<sequence length="286" mass="29713">MGFFKRKDPADQAQPSKRAAVPSEVQAAELRGRARRRLAGAIALVLAAVIILPMVLDSQPTPVADNIPIKVPERNTPFQPQVSEPQANAPAAPAQGATPGESSTIPTPPPVTSGPQASAPQAATPSTTTPPVTTPPVTTPPATTPPAVTPPATVTPPRTPPPKPEPKPEPKPATPKPETRSDDGARALALLEGRSAPAATPALKPQAAKGNFVLQIAAYTTSEDAQSRRDKLHQAGVTNAFVEQASIGGKQQYRLRVGPFPSREAAQAAQARLRTLGYDNGFIAAQ</sequence>
<dbReference type="PANTHER" id="PTHR38687">
    <property type="entry name" value="CELL DIVISION PROTEIN DEDD-RELATED"/>
    <property type="match status" value="1"/>
</dbReference>
<dbReference type="InterPro" id="IPR007730">
    <property type="entry name" value="SPOR-like_dom"/>
</dbReference>
<dbReference type="RefSeq" id="WP_006394479.1">
    <property type="nucleotide sequence ID" value="NZ_GL982453.1"/>
</dbReference>
<keyword evidence="2" id="KW-1133">Transmembrane helix</keyword>
<dbReference type="SUPFAM" id="SSF110997">
    <property type="entry name" value="Sporulation related repeat"/>
    <property type="match status" value="1"/>
</dbReference>
<proteinExistence type="predicted"/>
<dbReference type="Pfam" id="PF05036">
    <property type="entry name" value="SPOR"/>
    <property type="match status" value="1"/>
</dbReference>
<dbReference type="AlphaFoldDB" id="F7T6C5"/>
<organism evidence="4 5">
    <name type="scientific">Achromobacter insuavis AXX-A</name>
    <dbReference type="NCBI Taxonomy" id="1003200"/>
    <lineage>
        <taxon>Bacteria</taxon>
        <taxon>Pseudomonadati</taxon>
        <taxon>Pseudomonadota</taxon>
        <taxon>Betaproteobacteria</taxon>
        <taxon>Burkholderiales</taxon>
        <taxon>Alcaligenaceae</taxon>
        <taxon>Achromobacter</taxon>
    </lineage>
</organism>
<dbReference type="Gene3D" id="3.30.70.1070">
    <property type="entry name" value="Sporulation related repeat"/>
    <property type="match status" value="1"/>
</dbReference>
<feature type="compositionally biased region" description="Low complexity" evidence="1">
    <location>
        <begin position="113"/>
        <end position="131"/>
    </location>
</feature>
<accession>F7T6C5</accession>
<protein>
    <submittedName>
        <fullName evidence="4">Sporulation related domain-containing protein 2</fullName>
    </submittedName>
</protein>
<dbReference type="GO" id="GO:0042834">
    <property type="term" value="F:peptidoglycan binding"/>
    <property type="evidence" value="ECO:0007669"/>
    <property type="project" value="InterPro"/>
</dbReference>
<reference evidence="4 5" key="1">
    <citation type="submission" date="2011-06" db="EMBL/GenBank/DDBJ databases">
        <authorList>
            <person name="Bador J."/>
            <person name="Amoureux L."/>
            <person name="Neuwirth C."/>
        </authorList>
    </citation>
    <scope>NUCLEOTIDE SEQUENCE [LARGE SCALE GENOMIC DNA]</scope>
    <source>
        <strain evidence="4 5">AXX-A</strain>
    </source>
</reference>
<dbReference type="HOGENOM" id="CLU_068683_0_0_4"/>
<dbReference type="PANTHER" id="PTHR38687:SF1">
    <property type="entry name" value="CELL DIVISION PROTEIN DEDD"/>
    <property type="match status" value="1"/>
</dbReference>
<comment type="caution">
    <text evidence="4">The sequence shown here is derived from an EMBL/GenBank/DDBJ whole genome shotgun (WGS) entry which is preliminary data.</text>
</comment>
<feature type="compositionally biased region" description="Low complexity" evidence="1">
    <location>
        <begin position="85"/>
        <end position="105"/>
    </location>
</feature>